<proteinExistence type="inferred from homology"/>
<dbReference type="PANTHER" id="PTHR34047:SF7">
    <property type="entry name" value="RNA-DIRECTED DNA POLYMERASE"/>
    <property type="match status" value="1"/>
</dbReference>
<dbReference type="AlphaFoldDB" id="A0AAU7PUB2"/>
<comment type="similarity">
    <text evidence="8">Belongs to the bacterial reverse transcriptase family.</text>
</comment>
<dbReference type="InterPro" id="IPR043502">
    <property type="entry name" value="DNA/RNA_pol_sf"/>
</dbReference>
<dbReference type="RefSeq" id="WP_349948509.1">
    <property type="nucleotide sequence ID" value="NZ_CP157940.1"/>
</dbReference>
<keyword evidence="6 11" id="KW-0695">RNA-directed DNA polymerase</keyword>
<evidence type="ECO:0000256" key="9">
    <source>
        <dbReference type="ARBA" id="ARBA00048173"/>
    </source>
</evidence>
<gene>
    <name evidence="11" type="ORF">ABFV83_08775</name>
</gene>
<sequence>MYKTDLWKYCTPEYCRDMLLSFRLLGNTSWPDQKIMACLYAFSNHTERHYHTVRIPKRDGRTRSLTVPDYMLMRIQRNILHHILDGYAVSGCATAYHKGAGVVSNARGHTGKNVVVKLDIKDFFGSISFPMVLKSVFPVRYFPPAVGTMLTALCCCNEFLPQGAPTSPAVSNLVMKDFDEFINKWCGNKGISYTRYCDDMTFSGDFNPGLVIRKVSGFLNAMGFELNETKTRILYRNGRQSVTGIVVNEKLQVSGDYRRKLRQEIFYCLKYGVKSHLERSKSDLRVPESQYLVSLIGRIQYVLLINPEDQWFKEAEQKLLAVLGRKSE</sequence>
<keyword evidence="7" id="KW-0051">Antiviral defense</keyword>
<keyword evidence="2 11" id="KW-0808">Transferase</keyword>
<reference evidence="11" key="1">
    <citation type="submission" date="2024-06" db="EMBL/GenBank/DDBJ databases">
        <title>Lacrimispora cavernae sp. nov., a novel anaerobe isolated from bat guano pile inside a cave.</title>
        <authorList>
            <person name="Miller S.L."/>
            <person name="Lu N."/>
            <person name="King J."/>
            <person name="Sankaranarayanan K."/>
            <person name="Lawson P.A."/>
        </authorList>
    </citation>
    <scope>NUCLEOTIDE SEQUENCE</scope>
    <source>
        <strain evidence="11">BS-2</strain>
    </source>
</reference>
<dbReference type="InterPro" id="IPR000123">
    <property type="entry name" value="Reverse_transcriptase_msDNA"/>
</dbReference>
<evidence type="ECO:0000256" key="8">
    <source>
        <dbReference type="ARBA" id="ARBA00034120"/>
    </source>
</evidence>
<name>A0AAU7PUB2_9FIRM</name>
<evidence type="ECO:0000256" key="3">
    <source>
        <dbReference type="ARBA" id="ARBA00022695"/>
    </source>
</evidence>
<evidence type="ECO:0000256" key="1">
    <source>
        <dbReference type="ARBA" id="ARBA00012493"/>
    </source>
</evidence>
<evidence type="ECO:0000259" key="10">
    <source>
        <dbReference type="PROSITE" id="PS50878"/>
    </source>
</evidence>
<protein>
    <recommendedName>
        <fullName evidence="1">RNA-directed DNA polymerase</fullName>
        <ecNumber evidence="1">2.7.7.49</ecNumber>
    </recommendedName>
</protein>
<evidence type="ECO:0000256" key="7">
    <source>
        <dbReference type="ARBA" id="ARBA00023118"/>
    </source>
</evidence>
<dbReference type="PROSITE" id="PS50878">
    <property type="entry name" value="RT_POL"/>
    <property type="match status" value="1"/>
</dbReference>
<dbReference type="GO" id="GO:0046872">
    <property type="term" value="F:metal ion binding"/>
    <property type="evidence" value="ECO:0007669"/>
    <property type="project" value="UniProtKB-KW"/>
</dbReference>
<evidence type="ECO:0000313" key="11">
    <source>
        <dbReference type="EMBL" id="XBS55863.1"/>
    </source>
</evidence>
<keyword evidence="3 11" id="KW-0548">Nucleotidyltransferase</keyword>
<dbReference type="EC" id="2.7.7.49" evidence="1"/>
<accession>A0AAU7PUB2</accession>
<dbReference type="SUPFAM" id="SSF56672">
    <property type="entry name" value="DNA/RNA polymerases"/>
    <property type="match status" value="1"/>
</dbReference>
<dbReference type="CDD" id="cd03487">
    <property type="entry name" value="RT_Bac_retron_II"/>
    <property type="match status" value="1"/>
</dbReference>
<feature type="domain" description="Reverse transcriptase" evidence="10">
    <location>
        <begin position="36"/>
        <end position="247"/>
    </location>
</feature>
<evidence type="ECO:0000256" key="2">
    <source>
        <dbReference type="ARBA" id="ARBA00022679"/>
    </source>
</evidence>
<dbReference type="PANTHER" id="PTHR34047">
    <property type="entry name" value="NUCLEAR INTRON MATURASE 1, MITOCHONDRIAL-RELATED"/>
    <property type="match status" value="1"/>
</dbReference>
<dbReference type="InterPro" id="IPR051083">
    <property type="entry name" value="GrpII_Intron_Splice-Mob/Def"/>
</dbReference>
<dbReference type="PRINTS" id="PR00866">
    <property type="entry name" value="RNADNAPOLMS"/>
</dbReference>
<dbReference type="GO" id="GO:0003723">
    <property type="term" value="F:RNA binding"/>
    <property type="evidence" value="ECO:0007669"/>
    <property type="project" value="InterPro"/>
</dbReference>
<dbReference type="EMBL" id="CP157940">
    <property type="protein sequence ID" value="XBS55863.1"/>
    <property type="molecule type" value="Genomic_DNA"/>
</dbReference>
<dbReference type="GO" id="GO:0003964">
    <property type="term" value="F:RNA-directed DNA polymerase activity"/>
    <property type="evidence" value="ECO:0007669"/>
    <property type="project" value="UniProtKB-KW"/>
</dbReference>
<dbReference type="Pfam" id="PF00078">
    <property type="entry name" value="RVT_1"/>
    <property type="match status" value="1"/>
</dbReference>
<dbReference type="GO" id="GO:0051607">
    <property type="term" value="P:defense response to virus"/>
    <property type="evidence" value="ECO:0007669"/>
    <property type="project" value="UniProtKB-KW"/>
</dbReference>
<organism evidence="11">
    <name type="scientific">Lacrimispora sp. BS-2</name>
    <dbReference type="NCBI Taxonomy" id="3151850"/>
    <lineage>
        <taxon>Bacteria</taxon>
        <taxon>Bacillati</taxon>
        <taxon>Bacillota</taxon>
        <taxon>Clostridia</taxon>
        <taxon>Lachnospirales</taxon>
        <taxon>Lachnospiraceae</taxon>
        <taxon>Lacrimispora</taxon>
    </lineage>
</organism>
<comment type="catalytic activity">
    <reaction evidence="9">
        <text>DNA(n) + a 2'-deoxyribonucleoside 5'-triphosphate = DNA(n+1) + diphosphate</text>
        <dbReference type="Rhea" id="RHEA:22508"/>
        <dbReference type="Rhea" id="RHEA-COMP:17339"/>
        <dbReference type="Rhea" id="RHEA-COMP:17340"/>
        <dbReference type="ChEBI" id="CHEBI:33019"/>
        <dbReference type="ChEBI" id="CHEBI:61560"/>
        <dbReference type="ChEBI" id="CHEBI:173112"/>
        <dbReference type="EC" id="2.7.7.49"/>
    </reaction>
</comment>
<evidence type="ECO:0000256" key="4">
    <source>
        <dbReference type="ARBA" id="ARBA00022723"/>
    </source>
</evidence>
<evidence type="ECO:0000256" key="6">
    <source>
        <dbReference type="ARBA" id="ARBA00022918"/>
    </source>
</evidence>
<keyword evidence="5" id="KW-0460">Magnesium</keyword>
<keyword evidence="4" id="KW-0479">Metal-binding</keyword>
<dbReference type="InterPro" id="IPR000477">
    <property type="entry name" value="RT_dom"/>
</dbReference>
<evidence type="ECO:0000256" key="5">
    <source>
        <dbReference type="ARBA" id="ARBA00022842"/>
    </source>
</evidence>